<protein>
    <submittedName>
        <fullName evidence="1">YwpF-like family protein</fullName>
    </submittedName>
</protein>
<keyword evidence="2" id="KW-1185">Reference proteome</keyword>
<accession>A0ABW4MTI6</accession>
<dbReference type="EMBL" id="JBHUEK010000025">
    <property type="protein sequence ID" value="MFD1780280.1"/>
    <property type="molecule type" value="Genomic_DNA"/>
</dbReference>
<organism evidence="1 2">
    <name type="scientific">Fredinandcohnia salidurans</name>
    <dbReference type="NCBI Taxonomy" id="2595041"/>
    <lineage>
        <taxon>Bacteria</taxon>
        <taxon>Bacillati</taxon>
        <taxon>Bacillota</taxon>
        <taxon>Bacilli</taxon>
        <taxon>Bacillales</taxon>
        <taxon>Bacillaceae</taxon>
        <taxon>Fredinandcohnia</taxon>
    </lineage>
</organism>
<proteinExistence type="predicted"/>
<name>A0ABW4MTI6_9BACI</name>
<reference evidence="2" key="1">
    <citation type="journal article" date="2019" name="Int. J. Syst. Evol. Microbiol.">
        <title>The Global Catalogue of Microorganisms (GCM) 10K type strain sequencing project: providing services to taxonomists for standard genome sequencing and annotation.</title>
        <authorList>
            <consortium name="The Broad Institute Genomics Platform"/>
            <consortium name="The Broad Institute Genome Sequencing Center for Infectious Disease"/>
            <person name="Wu L."/>
            <person name="Ma J."/>
        </authorList>
    </citation>
    <scope>NUCLEOTIDE SEQUENCE [LARGE SCALE GENOMIC DNA]</scope>
    <source>
        <strain evidence="2">CCUG 15531</strain>
    </source>
</reference>
<dbReference type="Pfam" id="PF14183">
    <property type="entry name" value="YwpF"/>
    <property type="match status" value="1"/>
</dbReference>
<sequence length="145" mass="16497">MKTFKLVSLKVLHQDEQPDRVEDIPLIDGLIINREDGENRWIVEAFIEKTYKAIFEKAKQAQEKLNLQVTISKKSNDPAPLMGEVKIIKEMENSVSVLLDGNLVPVRLNMAEIVLTDLIKQGLEGDGLLAEFKNRLQEKKKTIQS</sequence>
<comment type="caution">
    <text evidence="1">The sequence shown here is derived from an EMBL/GenBank/DDBJ whole genome shotgun (WGS) entry which is preliminary data.</text>
</comment>
<evidence type="ECO:0000313" key="1">
    <source>
        <dbReference type="EMBL" id="MFD1780280.1"/>
    </source>
</evidence>
<gene>
    <name evidence="1" type="ORF">ACFSFW_16570</name>
</gene>
<dbReference type="Proteomes" id="UP001597227">
    <property type="component" value="Unassembled WGS sequence"/>
</dbReference>
<dbReference type="RefSeq" id="WP_388039915.1">
    <property type="nucleotide sequence ID" value="NZ_JBHUEK010000025.1"/>
</dbReference>
<evidence type="ECO:0000313" key="2">
    <source>
        <dbReference type="Proteomes" id="UP001597227"/>
    </source>
</evidence>
<dbReference type="InterPro" id="IPR025573">
    <property type="entry name" value="YwpF"/>
</dbReference>